<dbReference type="PANTHER" id="PTHR13847:SF289">
    <property type="entry name" value="GLYCINE OXIDASE"/>
    <property type="match status" value="1"/>
</dbReference>
<dbReference type="EMBL" id="RDBF01000004">
    <property type="protein sequence ID" value="RLV56219.1"/>
    <property type="molecule type" value="Genomic_DNA"/>
</dbReference>
<keyword evidence="1" id="KW-0560">Oxidoreductase</keyword>
<organism evidence="3 4">
    <name type="scientific">Aeromicrobium phragmitis</name>
    <dbReference type="NCBI Taxonomy" id="2478914"/>
    <lineage>
        <taxon>Bacteria</taxon>
        <taxon>Bacillati</taxon>
        <taxon>Actinomycetota</taxon>
        <taxon>Actinomycetes</taxon>
        <taxon>Propionibacteriales</taxon>
        <taxon>Nocardioidaceae</taxon>
        <taxon>Aeromicrobium</taxon>
    </lineage>
</organism>
<evidence type="ECO:0000313" key="3">
    <source>
        <dbReference type="EMBL" id="RLV56219.1"/>
    </source>
</evidence>
<keyword evidence="4" id="KW-1185">Reference proteome</keyword>
<evidence type="ECO:0000259" key="2">
    <source>
        <dbReference type="Pfam" id="PF01266"/>
    </source>
</evidence>
<dbReference type="GO" id="GO:0005737">
    <property type="term" value="C:cytoplasm"/>
    <property type="evidence" value="ECO:0007669"/>
    <property type="project" value="TreeGrafter"/>
</dbReference>
<dbReference type="PANTHER" id="PTHR13847">
    <property type="entry name" value="SARCOSINE DEHYDROGENASE-RELATED"/>
    <property type="match status" value="1"/>
</dbReference>
<reference evidence="3 4" key="1">
    <citation type="submission" date="2018-10" db="EMBL/GenBank/DDBJ databases">
        <title>Aeromicrobium sp. 9W16Y-2 whole genome shotgun sequence.</title>
        <authorList>
            <person name="Li F."/>
        </authorList>
    </citation>
    <scope>NUCLEOTIDE SEQUENCE [LARGE SCALE GENOMIC DNA]</scope>
    <source>
        <strain evidence="3 4">9W16Y-2</strain>
    </source>
</reference>
<dbReference type="Pfam" id="PF01266">
    <property type="entry name" value="DAO"/>
    <property type="match status" value="1"/>
</dbReference>
<protein>
    <submittedName>
        <fullName evidence="3">FAD-dependent oxidoreductase</fullName>
    </submittedName>
</protein>
<accession>A0A3L8PN57</accession>
<evidence type="ECO:0000313" key="4">
    <source>
        <dbReference type="Proteomes" id="UP000282515"/>
    </source>
</evidence>
<dbReference type="InterPro" id="IPR036188">
    <property type="entry name" value="FAD/NAD-bd_sf"/>
</dbReference>
<proteinExistence type="predicted"/>
<feature type="domain" description="FAD dependent oxidoreductase" evidence="2">
    <location>
        <begin position="27"/>
        <end position="400"/>
    </location>
</feature>
<evidence type="ECO:0000256" key="1">
    <source>
        <dbReference type="ARBA" id="ARBA00023002"/>
    </source>
</evidence>
<dbReference type="Gene3D" id="3.50.50.60">
    <property type="entry name" value="FAD/NAD(P)-binding domain"/>
    <property type="match status" value="2"/>
</dbReference>
<name>A0A3L8PN57_9ACTN</name>
<sequence length="428" mass="45582">MTPRSSRRTYDRAMNAQTTRPRPARFDTVVIGGGVVGASIAQHLSRRGVSVAVLDQASGVGGGCSYANAAIVAPHHVVPLATPALLREAPRQMVRRPPAVRVQADPSLVPWLGALSASASPRRSRVATERLQRLAVESTELHRELAAQGLNPTLRKTGAVDVYLRKPRREPSGFVPFVDLLRLEPTLATGAGGTHDGEEWTLESRSFVTAMLEDAARHGADVRYGTTVERLLMEHGRIVGVATPSRTIRADHVVLAAGLGAAPLAGRVGVSLPLRGGRGYVVDLAIDSGGPRLPVRIKDYRVVVTPLADRVRVAGAIEFGDESRPMDEQRAEALRRVAGSVLPALSDALVIDRWAGERPCTPDGVPVIGASKAVENLLVATGHGMWGMILAPVTGRLIADAVLGMPEPAPWLAPDRFAHGMRRALATR</sequence>
<dbReference type="AlphaFoldDB" id="A0A3L8PN57"/>
<dbReference type="Gene3D" id="3.30.9.10">
    <property type="entry name" value="D-Amino Acid Oxidase, subunit A, domain 2"/>
    <property type="match status" value="1"/>
</dbReference>
<dbReference type="Proteomes" id="UP000282515">
    <property type="component" value="Unassembled WGS sequence"/>
</dbReference>
<dbReference type="SUPFAM" id="SSF54373">
    <property type="entry name" value="FAD-linked reductases, C-terminal domain"/>
    <property type="match status" value="1"/>
</dbReference>
<dbReference type="OrthoDB" id="9806257at2"/>
<dbReference type="SUPFAM" id="SSF51905">
    <property type="entry name" value="FAD/NAD(P)-binding domain"/>
    <property type="match status" value="1"/>
</dbReference>
<dbReference type="InterPro" id="IPR006076">
    <property type="entry name" value="FAD-dep_OxRdtase"/>
</dbReference>
<dbReference type="GO" id="GO:0016491">
    <property type="term" value="F:oxidoreductase activity"/>
    <property type="evidence" value="ECO:0007669"/>
    <property type="project" value="UniProtKB-KW"/>
</dbReference>
<comment type="caution">
    <text evidence="3">The sequence shown here is derived from an EMBL/GenBank/DDBJ whole genome shotgun (WGS) entry which is preliminary data.</text>
</comment>
<gene>
    <name evidence="3" type="ORF">D9V41_07225</name>
</gene>